<accession>A0ABU9XMT7</accession>
<keyword evidence="3 6" id="KW-0812">Transmembrane</keyword>
<dbReference type="InterPro" id="IPR029787">
    <property type="entry name" value="Nucleotide_cyclase"/>
</dbReference>
<evidence type="ECO:0000256" key="1">
    <source>
        <dbReference type="ARBA" id="ARBA00004651"/>
    </source>
</evidence>
<dbReference type="InterPro" id="IPR003660">
    <property type="entry name" value="HAMP_dom"/>
</dbReference>
<dbReference type="Gene3D" id="6.10.340.10">
    <property type="match status" value="1"/>
</dbReference>
<evidence type="ECO:0000256" key="6">
    <source>
        <dbReference type="SAM" id="Phobius"/>
    </source>
</evidence>
<evidence type="ECO:0000256" key="2">
    <source>
        <dbReference type="ARBA" id="ARBA00022475"/>
    </source>
</evidence>
<dbReference type="NCBIfam" id="TIGR00254">
    <property type="entry name" value="GGDEF"/>
    <property type="match status" value="1"/>
</dbReference>
<keyword evidence="5 6" id="KW-0472">Membrane</keyword>
<dbReference type="PROSITE" id="PS50887">
    <property type="entry name" value="GGDEF"/>
    <property type="match status" value="1"/>
</dbReference>
<dbReference type="CDD" id="cd12914">
    <property type="entry name" value="PDC1_DGC_like"/>
    <property type="match status" value="1"/>
</dbReference>
<dbReference type="RefSeq" id="WP_345825939.1">
    <property type="nucleotide sequence ID" value="NZ_JBDIML010000005.1"/>
</dbReference>
<keyword evidence="4 6" id="KW-1133">Transmembrane helix</keyword>
<evidence type="ECO:0000313" key="10">
    <source>
        <dbReference type="Proteomes" id="UP001444625"/>
    </source>
</evidence>
<dbReference type="PANTHER" id="PTHR46663">
    <property type="entry name" value="DIGUANYLATE CYCLASE DGCT-RELATED"/>
    <property type="match status" value="1"/>
</dbReference>
<dbReference type="InterPro" id="IPR000160">
    <property type="entry name" value="GGDEF_dom"/>
</dbReference>
<dbReference type="InterPro" id="IPR033479">
    <property type="entry name" value="dCache_1"/>
</dbReference>
<evidence type="ECO:0000256" key="5">
    <source>
        <dbReference type="ARBA" id="ARBA00023136"/>
    </source>
</evidence>
<dbReference type="PROSITE" id="PS50885">
    <property type="entry name" value="HAMP"/>
    <property type="match status" value="1"/>
</dbReference>
<feature type="domain" description="GGDEF" evidence="8">
    <location>
        <begin position="404"/>
        <end position="537"/>
    </location>
</feature>
<dbReference type="CDD" id="cd01949">
    <property type="entry name" value="GGDEF"/>
    <property type="match status" value="1"/>
</dbReference>
<dbReference type="Pfam" id="PF00672">
    <property type="entry name" value="HAMP"/>
    <property type="match status" value="1"/>
</dbReference>
<protein>
    <submittedName>
        <fullName evidence="9">GGDEF domain-containing protein</fullName>
    </submittedName>
</protein>
<dbReference type="SMART" id="SM00304">
    <property type="entry name" value="HAMP"/>
    <property type="match status" value="1"/>
</dbReference>
<evidence type="ECO:0000259" key="8">
    <source>
        <dbReference type="PROSITE" id="PS50887"/>
    </source>
</evidence>
<evidence type="ECO:0000313" key="9">
    <source>
        <dbReference type="EMBL" id="MEN2768454.1"/>
    </source>
</evidence>
<dbReference type="SUPFAM" id="SSF55073">
    <property type="entry name" value="Nucleotide cyclase"/>
    <property type="match status" value="1"/>
</dbReference>
<evidence type="ECO:0000256" key="3">
    <source>
        <dbReference type="ARBA" id="ARBA00022692"/>
    </source>
</evidence>
<dbReference type="SUPFAM" id="SSF103190">
    <property type="entry name" value="Sensory domain-like"/>
    <property type="match status" value="1"/>
</dbReference>
<organism evidence="9 10">
    <name type="scientific">Ornithinibacillus xuwenensis</name>
    <dbReference type="NCBI Taxonomy" id="3144668"/>
    <lineage>
        <taxon>Bacteria</taxon>
        <taxon>Bacillati</taxon>
        <taxon>Bacillota</taxon>
        <taxon>Bacilli</taxon>
        <taxon>Bacillales</taxon>
        <taxon>Bacillaceae</taxon>
        <taxon>Ornithinibacillus</taxon>
    </lineage>
</organism>
<dbReference type="PANTHER" id="PTHR46663:SF2">
    <property type="entry name" value="GGDEF DOMAIN-CONTAINING PROTEIN"/>
    <property type="match status" value="1"/>
</dbReference>
<feature type="transmembrane region" description="Helical" evidence="6">
    <location>
        <begin position="12"/>
        <end position="31"/>
    </location>
</feature>
<dbReference type="SMART" id="SM00267">
    <property type="entry name" value="GGDEF"/>
    <property type="match status" value="1"/>
</dbReference>
<keyword evidence="2" id="KW-1003">Cell membrane</keyword>
<reference evidence="9 10" key="1">
    <citation type="submission" date="2024-05" db="EMBL/GenBank/DDBJ databases">
        <authorList>
            <person name="Haq I."/>
            <person name="Ullah Z."/>
            <person name="Ahmad R."/>
            <person name="Li M."/>
            <person name="Tong Y."/>
        </authorList>
    </citation>
    <scope>NUCLEOTIDE SEQUENCE [LARGE SCALE GENOMIC DNA]</scope>
    <source>
        <strain evidence="9 10">16A2E</strain>
    </source>
</reference>
<dbReference type="Gene3D" id="3.30.450.20">
    <property type="entry name" value="PAS domain"/>
    <property type="match status" value="1"/>
</dbReference>
<dbReference type="Pfam" id="PF00990">
    <property type="entry name" value="GGDEF"/>
    <property type="match status" value="1"/>
</dbReference>
<dbReference type="InterPro" id="IPR043128">
    <property type="entry name" value="Rev_trsase/Diguanyl_cyclase"/>
</dbReference>
<evidence type="ECO:0000256" key="4">
    <source>
        <dbReference type="ARBA" id="ARBA00022989"/>
    </source>
</evidence>
<comment type="subcellular location">
    <subcellularLocation>
        <location evidence="1">Cell membrane</location>
        <topology evidence="1">Multi-pass membrane protein</topology>
    </subcellularLocation>
</comment>
<gene>
    <name evidence="9" type="ORF">ABC228_14825</name>
</gene>
<dbReference type="InterPro" id="IPR029151">
    <property type="entry name" value="Sensor-like_sf"/>
</dbReference>
<comment type="caution">
    <text evidence="9">The sequence shown here is derived from an EMBL/GenBank/DDBJ whole genome shotgun (WGS) entry which is preliminary data.</text>
</comment>
<feature type="domain" description="HAMP" evidence="7">
    <location>
        <begin position="317"/>
        <end position="369"/>
    </location>
</feature>
<keyword evidence="10" id="KW-1185">Reference proteome</keyword>
<feature type="transmembrane region" description="Helical" evidence="6">
    <location>
        <begin position="293"/>
        <end position="316"/>
    </location>
</feature>
<dbReference type="Gene3D" id="3.30.70.270">
    <property type="match status" value="1"/>
</dbReference>
<evidence type="ECO:0000259" key="7">
    <source>
        <dbReference type="PROSITE" id="PS50885"/>
    </source>
</evidence>
<name>A0ABU9XMT7_9BACI</name>
<dbReference type="Proteomes" id="UP001444625">
    <property type="component" value="Unassembled WGS sequence"/>
</dbReference>
<sequence length="539" mass="60619">MGISSSLRTRLSITFAIIVIILILVLSIIIGKRSIKEVQSEIGYSLGETAYLMGENLDQYMWSRYGEVSVLSELEEIKDYQDVNNVEKLLNKLKERFPSFAWVGLTNKDGIVMASTDGILTGADISSRPVYTEALDNVFIGDVHEAVLLADLLPNPTGEEMKFVDISTPVYDRNEEFIGVLATHLSWEWVKEVEESMKNTLHKRSDIEFFIVSKNNNDVILGPENMVGHSLDLDSIEIARENKKGWTIETWGDGKQYLTGYVSAEGYKDYPGLGWTILVRQPVEVAYSSTRDLLLYFIVTGLVLVAVFAVGGWFVARRITYPLQKITRVANRLREGETVEIPKYKGITEIEILSDSLRNLVTNLMKTETKLEKMEDVAHRDHLTGLPNRNALEVYLDKATHDYNALTILYLDLDGFKGVNDTLGHDAGDKLLIEVASRLKKNVRSDELVSRIGGDEFVLVLVPSNNPVEYGELVGERIISMINEPYSIEGETVSVGCSVGGAIWNSRRNISEVIRRADEALYNVKRTGKNRIFLHKIDE</sequence>
<dbReference type="EMBL" id="JBDIML010000005">
    <property type="protein sequence ID" value="MEN2768454.1"/>
    <property type="molecule type" value="Genomic_DNA"/>
</dbReference>
<proteinExistence type="predicted"/>
<dbReference type="Pfam" id="PF02743">
    <property type="entry name" value="dCache_1"/>
    <property type="match status" value="1"/>
</dbReference>
<dbReference type="InterPro" id="IPR052163">
    <property type="entry name" value="DGC-Regulatory_Protein"/>
</dbReference>